<comment type="function">
    <text evidence="1 8">Small GTPase required for proper localization of RNA polymerase II and III (RNAPII and RNAPIII). May act at an RNAP assembly step prior to nuclear import.</text>
</comment>
<proteinExistence type="inferred from homology"/>
<dbReference type="EMBL" id="QOIP01000003">
    <property type="protein sequence ID" value="RLU25207.1"/>
    <property type="molecule type" value="Genomic_DNA"/>
</dbReference>
<dbReference type="Pfam" id="PF03029">
    <property type="entry name" value="ATP_bind_1"/>
    <property type="match status" value="1"/>
</dbReference>
<organism evidence="9 11">
    <name type="scientific">Ooceraea biroi</name>
    <name type="common">Clonal raider ant</name>
    <name type="synonym">Cerapachys biroi</name>
    <dbReference type="NCBI Taxonomy" id="2015173"/>
    <lineage>
        <taxon>Eukaryota</taxon>
        <taxon>Metazoa</taxon>
        <taxon>Ecdysozoa</taxon>
        <taxon>Arthropoda</taxon>
        <taxon>Hexapoda</taxon>
        <taxon>Insecta</taxon>
        <taxon>Pterygota</taxon>
        <taxon>Neoptera</taxon>
        <taxon>Endopterygota</taxon>
        <taxon>Hymenoptera</taxon>
        <taxon>Apocrita</taxon>
        <taxon>Aculeata</taxon>
        <taxon>Formicoidea</taxon>
        <taxon>Formicidae</taxon>
        <taxon>Dorylinae</taxon>
        <taxon>Ooceraea</taxon>
    </lineage>
</organism>
<evidence type="ECO:0000256" key="1">
    <source>
        <dbReference type="ARBA" id="ARBA00003181"/>
    </source>
</evidence>
<dbReference type="Gene3D" id="3.40.50.300">
    <property type="entry name" value="P-loop containing nucleotide triphosphate hydrolases"/>
    <property type="match status" value="1"/>
</dbReference>
<dbReference type="Gene3D" id="3.30.230.90">
    <property type="match status" value="1"/>
</dbReference>
<accession>A0A026WPY0</accession>
<dbReference type="InterPro" id="IPR004130">
    <property type="entry name" value="Gpn"/>
</dbReference>
<evidence type="ECO:0000256" key="7">
    <source>
        <dbReference type="ARBA" id="ARBA00046611"/>
    </source>
</evidence>
<gene>
    <name evidence="10" type="ORF">DMN91_003300</name>
    <name evidence="9" type="ORF">X777_00831</name>
</gene>
<dbReference type="STRING" id="2015173.A0A026WPY0"/>
<sequence>MNKHCCGIVINDKVINIVLKVYSNQNLLIVTHLNKPGPLLLVTRESFQNGFNENNSVFTIKALFGHVESEVCAAARYIAEHVNIDKPLLLSLALEDYKLKTLEAVVAALVIGPPSSGKTTYCNAMSKFLESLGRKVAIINIDPANENMEYTPAVDISELVKHEDIMEEYGSGPNGALLYCMEYLETHVSWLIARVLNLKDHYLIFDCPGQVELYTHHKSVSKIVEKLSENLIKLCSVHLVESHHCSDPGKFLSSLLLCTTVMLRIGLPHVNVMTKFDEMKKYSEHLPFNIDFYTEVLDLKYLLEQLDDDPFTARYKKLNAALVSIIENYSLVSFIPLDISNEELLLKVKNAVDKANGYVFGGNEPQDVQTLLACAVGATSATERVSSLDEYV</sequence>
<evidence type="ECO:0000256" key="3">
    <source>
        <dbReference type="ARBA" id="ARBA00014588"/>
    </source>
</evidence>
<evidence type="ECO:0000256" key="5">
    <source>
        <dbReference type="ARBA" id="ARBA00022801"/>
    </source>
</evidence>
<keyword evidence="11" id="KW-1185">Reference proteome</keyword>
<dbReference type="FunFam" id="3.40.50.300:FF:000338">
    <property type="entry name" value="GPN-loop GTPase 2"/>
    <property type="match status" value="1"/>
</dbReference>
<dbReference type="Proteomes" id="UP000279307">
    <property type="component" value="Chromosome 3"/>
</dbReference>
<comment type="similarity">
    <text evidence="2 8">Belongs to the GPN-loop GTPase family.</text>
</comment>
<dbReference type="AlphaFoldDB" id="A0A026WPY0"/>
<dbReference type="GO" id="GO:0005737">
    <property type="term" value="C:cytoplasm"/>
    <property type="evidence" value="ECO:0007669"/>
    <property type="project" value="TreeGrafter"/>
</dbReference>
<keyword evidence="6 8" id="KW-0342">GTP-binding</keyword>
<evidence type="ECO:0000313" key="10">
    <source>
        <dbReference type="EMBL" id="RLU25207.1"/>
    </source>
</evidence>
<dbReference type="GO" id="GO:0003924">
    <property type="term" value="F:GTPase activity"/>
    <property type="evidence" value="ECO:0007669"/>
    <property type="project" value="TreeGrafter"/>
</dbReference>
<reference evidence="10" key="3">
    <citation type="submission" date="2018-07" db="EMBL/GenBank/DDBJ databases">
        <authorList>
            <person name="Mckenzie S.K."/>
            <person name="Kronauer D.J.C."/>
        </authorList>
    </citation>
    <scope>NUCLEOTIDE SEQUENCE</scope>
    <source>
        <strain evidence="10">Clonal line C1</strain>
    </source>
</reference>
<keyword evidence="5 8" id="KW-0378">Hydrolase</keyword>
<evidence type="ECO:0000256" key="6">
    <source>
        <dbReference type="ARBA" id="ARBA00023134"/>
    </source>
</evidence>
<dbReference type="Pfam" id="PF10178">
    <property type="entry name" value="PAC3"/>
    <property type="match status" value="1"/>
</dbReference>
<dbReference type="PANTHER" id="PTHR21231">
    <property type="entry name" value="XPA-BINDING PROTEIN 1-RELATED"/>
    <property type="match status" value="1"/>
</dbReference>
<dbReference type="InterPro" id="IPR018788">
    <property type="entry name" value="Proteasome_assmbl_chp_3"/>
</dbReference>
<evidence type="ECO:0000256" key="8">
    <source>
        <dbReference type="RuleBase" id="RU365059"/>
    </source>
</evidence>
<dbReference type="InterPro" id="IPR027417">
    <property type="entry name" value="P-loop_NTPase"/>
</dbReference>
<reference evidence="10 12" key="2">
    <citation type="journal article" date="2018" name="Genome Res.">
        <title>The genomic architecture and molecular evolution of ant odorant receptors.</title>
        <authorList>
            <person name="McKenzie S.K."/>
            <person name="Kronauer D.J.C."/>
        </authorList>
    </citation>
    <scope>NUCLEOTIDE SEQUENCE [LARGE SCALE GENOMIC DNA]</scope>
    <source>
        <strain evidence="10">Clonal line C1</strain>
    </source>
</reference>
<dbReference type="PANTHER" id="PTHR21231:SF3">
    <property type="entry name" value="GPN-LOOP GTPASE 2"/>
    <property type="match status" value="1"/>
</dbReference>
<protein>
    <recommendedName>
        <fullName evidence="3 8">GPN-loop GTPase 2</fullName>
    </recommendedName>
</protein>
<dbReference type="GO" id="GO:0043248">
    <property type="term" value="P:proteasome assembly"/>
    <property type="evidence" value="ECO:0007669"/>
    <property type="project" value="InterPro"/>
</dbReference>
<comment type="subunit">
    <text evidence="7">Heterodimers with GPN1 or GPN3. Binds to RNA polymerase II (RNAPII).</text>
</comment>
<evidence type="ECO:0000256" key="2">
    <source>
        <dbReference type="ARBA" id="ARBA00005290"/>
    </source>
</evidence>
<reference evidence="9 11" key="1">
    <citation type="journal article" date="2014" name="Curr. Biol.">
        <title>The genome of the clonal raider ant Cerapachys biroi.</title>
        <authorList>
            <person name="Oxley P.R."/>
            <person name="Ji L."/>
            <person name="Fetter-Pruneda I."/>
            <person name="McKenzie S.K."/>
            <person name="Li C."/>
            <person name="Hu H."/>
            <person name="Zhang G."/>
            <person name="Kronauer D.J."/>
        </authorList>
    </citation>
    <scope>NUCLEOTIDE SEQUENCE [LARGE SCALE GENOMIC DNA]</scope>
</reference>
<dbReference type="Proteomes" id="UP000053097">
    <property type="component" value="Unassembled WGS sequence"/>
</dbReference>
<dbReference type="SUPFAM" id="SSF52540">
    <property type="entry name" value="P-loop containing nucleoside triphosphate hydrolases"/>
    <property type="match status" value="1"/>
</dbReference>
<name>A0A026WPY0_OOCBI</name>
<dbReference type="CDD" id="cd17871">
    <property type="entry name" value="GPN2"/>
    <property type="match status" value="1"/>
</dbReference>
<dbReference type="OrthoDB" id="5839at2759"/>
<keyword evidence="4 8" id="KW-0547">Nucleotide-binding</keyword>
<dbReference type="GO" id="GO:0005525">
    <property type="term" value="F:GTP binding"/>
    <property type="evidence" value="ECO:0007669"/>
    <property type="project" value="UniProtKB-KW"/>
</dbReference>
<dbReference type="InterPro" id="IPR030231">
    <property type="entry name" value="Gpn2"/>
</dbReference>
<evidence type="ECO:0000256" key="4">
    <source>
        <dbReference type="ARBA" id="ARBA00022741"/>
    </source>
</evidence>
<dbReference type="OMA" id="MWFGQLI"/>
<evidence type="ECO:0000313" key="12">
    <source>
        <dbReference type="Proteomes" id="UP000279307"/>
    </source>
</evidence>
<dbReference type="EMBL" id="KK107139">
    <property type="protein sequence ID" value="EZA57731.1"/>
    <property type="molecule type" value="Genomic_DNA"/>
</dbReference>
<dbReference type="InterPro" id="IPR053720">
    <property type="entry name" value="Psm_Assembly_Chaperone"/>
</dbReference>
<evidence type="ECO:0000313" key="9">
    <source>
        <dbReference type="EMBL" id="EZA57731.1"/>
    </source>
</evidence>
<evidence type="ECO:0000313" key="11">
    <source>
        <dbReference type="Proteomes" id="UP000053097"/>
    </source>
</evidence>